<protein>
    <submittedName>
        <fullName evidence="1">Uncharacterized protein</fullName>
    </submittedName>
</protein>
<dbReference type="EMBL" id="CP113517">
    <property type="protein sequence ID" value="WAR44715.1"/>
    <property type="molecule type" value="Genomic_DNA"/>
</dbReference>
<name>A0ABY7GHI5_9GAMM</name>
<gene>
    <name evidence="1" type="ORF">NM686_020630</name>
</gene>
<reference evidence="1" key="1">
    <citation type="submission" date="2022-11" db="EMBL/GenBank/DDBJ databases">
        <title>Methylomonas rapida sp. nov., Carotenoid-Producing Obligate Methanotrophs with High Growth Characteristics and Biotechnological Potential.</title>
        <authorList>
            <person name="Tikhonova E.N."/>
            <person name="Suleimanov R.Z."/>
            <person name="Miroshnikov K."/>
            <person name="Oshkin I.Y."/>
            <person name="Belova S.E."/>
            <person name="Danilova O.V."/>
            <person name="Ashikhmin A."/>
            <person name="Konopkin A."/>
            <person name="But S.Y."/>
            <person name="Khmelenina V.N."/>
            <person name="Kuznetsov N."/>
            <person name="Pimenov N.V."/>
            <person name="Dedysh S.N."/>
        </authorList>
    </citation>
    <scope>NUCLEOTIDE SEQUENCE</scope>
    <source>
        <strain evidence="1">MP1</strain>
    </source>
</reference>
<sequence length="75" mass="8245">MTPVQNEAAQAVIIYLTVNQFADKHPAFTKGGLRALIFNEQSNGLAKSGAIVRLGRKVLIDERRFFAWVASQKAA</sequence>
<accession>A0ABY7GHI5</accession>
<proteinExistence type="predicted"/>
<evidence type="ECO:0000313" key="1">
    <source>
        <dbReference type="EMBL" id="WAR44715.1"/>
    </source>
</evidence>
<dbReference type="RefSeq" id="WP_255189688.1">
    <property type="nucleotide sequence ID" value="NZ_CP113517.1"/>
</dbReference>
<evidence type="ECO:0000313" key="2">
    <source>
        <dbReference type="Proteomes" id="UP001162780"/>
    </source>
</evidence>
<organism evidence="1 2">
    <name type="scientific">Methylomonas rapida</name>
    <dbReference type="NCBI Taxonomy" id="2963939"/>
    <lineage>
        <taxon>Bacteria</taxon>
        <taxon>Pseudomonadati</taxon>
        <taxon>Pseudomonadota</taxon>
        <taxon>Gammaproteobacteria</taxon>
        <taxon>Methylococcales</taxon>
        <taxon>Methylococcaceae</taxon>
        <taxon>Methylomonas</taxon>
    </lineage>
</organism>
<dbReference type="Proteomes" id="UP001162780">
    <property type="component" value="Chromosome"/>
</dbReference>
<keyword evidence="2" id="KW-1185">Reference proteome</keyword>